<sequence length="516" mass="55873">MTLLALILTLAALTSGATFLNALIVGHMVQKEQLTHTEYEANRAYAVKLAASIDEYLLSIQRQLQVSAKLAPALLHSPEALENEVKRLVSQSDGITAALIVDADNGLMAFASAAPELTDRLDTLNRLDATSTRQSGNVLAYRLANGQLVVAFSEPIAQADGKFSGLVGAVILLQRKSAFDRLLSDHFHSDGSSIYVVDDTGLVLAHQDTSRIGTRNLAGEAVQALARGETGAMDITNYRGERFFAGYAPMTVGKWGVVVQTPIEVLEAPQRLLLKRTLLYSIPTALLGLALVVASAMWISRPLAQLAARMRGNTTDPGDLDRIDCRYAEAQLLKEAVKIAQAQHEQKIEALSTETMTDAMTQLMNRRGLAQELQRLPKTRQPFSVLALDLDHFKRVNDKFGHATGDKVLIALASIIRQSIRGGDLPFRAGGEEFLVLMPGADRAIAAVVAERIRATVESTEMPDGVGHITLSIGVAFWPEDAAEVDTVLDCADQALYAAKRNGRNRIEVYAAAARQ</sequence>
<evidence type="ECO:0000256" key="2">
    <source>
        <dbReference type="ARBA" id="ARBA00012528"/>
    </source>
</evidence>
<dbReference type="EC" id="2.7.7.65" evidence="2"/>
<keyword evidence="4 8" id="KW-0812">Transmembrane</keyword>
<evidence type="ECO:0000256" key="4">
    <source>
        <dbReference type="ARBA" id="ARBA00022692"/>
    </source>
</evidence>
<dbReference type="GO" id="GO:0043709">
    <property type="term" value="P:cell adhesion involved in single-species biofilm formation"/>
    <property type="evidence" value="ECO:0007669"/>
    <property type="project" value="TreeGrafter"/>
</dbReference>
<dbReference type="GO" id="GO:0052621">
    <property type="term" value="F:diguanylate cyclase activity"/>
    <property type="evidence" value="ECO:0007669"/>
    <property type="project" value="UniProtKB-EC"/>
</dbReference>
<evidence type="ECO:0000256" key="1">
    <source>
        <dbReference type="ARBA" id="ARBA00004651"/>
    </source>
</evidence>
<evidence type="ECO:0000256" key="7">
    <source>
        <dbReference type="ARBA" id="ARBA00034247"/>
    </source>
</evidence>
<dbReference type="CDD" id="cd18773">
    <property type="entry name" value="PDC1_HK_sensor"/>
    <property type="match status" value="1"/>
</dbReference>
<dbReference type="GO" id="GO:0005886">
    <property type="term" value="C:plasma membrane"/>
    <property type="evidence" value="ECO:0007669"/>
    <property type="project" value="UniProtKB-SubCell"/>
</dbReference>
<dbReference type="InterPro" id="IPR033479">
    <property type="entry name" value="dCache_1"/>
</dbReference>
<dbReference type="Gene3D" id="3.30.70.270">
    <property type="match status" value="1"/>
</dbReference>
<dbReference type="CDD" id="cd12912">
    <property type="entry name" value="PDC2_MCP_like"/>
    <property type="match status" value="1"/>
</dbReference>
<dbReference type="PROSITE" id="PS50887">
    <property type="entry name" value="GGDEF"/>
    <property type="match status" value="1"/>
</dbReference>
<dbReference type="Pfam" id="PF02743">
    <property type="entry name" value="dCache_1"/>
    <property type="match status" value="1"/>
</dbReference>
<dbReference type="Pfam" id="PF00990">
    <property type="entry name" value="GGDEF"/>
    <property type="match status" value="1"/>
</dbReference>
<dbReference type="FunFam" id="3.30.70.270:FF:000001">
    <property type="entry name" value="Diguanylate cyclase domain protein"/>
    <property type="match status" value="1"/>
</dbReference>
<evidence type="ECO:0000259" key="9">
    <source>
        <dbReference type="PROSITE" id="PS50887"/>
    </source>
</evidence>
<dbReference type="InterPro" id="IPR029787">
    <property type="entry name" value="Nucleotide_cyclase"/>
</dbReference>
<dbReference type="InterPro" id="IPR050469">
    <property type="entry name" value="Diguanylate_Cyclase"/>
</dbReference>
<evidence type="ECO:0000313" key="10">
    <source>
        <dbReference type="EMBL" id="PND34630.1"/>
    </source>
</evidence>
<feature type="domain" description="GGDEF" evidence="9">
    <location>
        <begin position="381"/>
        <end position="512"/>
    </location>
</feature>
<dbReference type="CDD" id="cd01949">
    <property type="entry name" value="GGDEF"/>
    <property type="match status" value="1"/>
</dbReference>
<evidence type="ECO:0000313" key="11">
    <source>
        <dbReference type="Proteomes" id="UP000235994"/>
    </source>
</evidence>
<keyword evidence="3" id="KW-1003">Cell membrane</keyword>
<dbReference type="PANTHER" id="PTHR45138:SF9">
    <property type="entry name" value="DIGUANYLATE CYCLASE DGCM-RELATED"/>
    <property type="match status" value="1"/>
</dbReference>
<comment type="catalytic activity">
    <reaction evidence="7">
        <text>2 GTP = 3',3'-c-di-GMP + 2 diphosphate</text>
        <dbReference type="Rhea" id="RHEA:24898"/>
        <dbReference type="ChEBI" id="CHEBI:33019"/>
        <dbReference type="ChEBI" id="CHEBI:37565"/>
        <dbReference type="ChEBI" id="CHEBI:58805"/>
        <dbReference type="EC" id="2.7.7.65"/>
    </reaction>
</comment>
<dbReference type="AlphaFoldDB" id="A0A2N8KMF0"/>
<dbReference type="SUPFAM" id="SSF103190">
    <property type="entry name" value="Sensory domain-like"/>
    <property type="match status" value="1"/>
</dbReference>
<evidence type="ECO:0000256" key="8">
    <source>
        <dbReference type="SAM" id="Phobius"/>
    </source>
</evidence>
<evidence type="ECO:0000256" key="3">
    <source>
        <dbReference type="ARBA" id="ARBA00022475"/>
    </source>
</evidence>
<gene>
    <name evidence="10" type="ORF">C1I89_10655</name>
</gene>
<evidence type="ECO:0000256" key="5">
    <source>
        <dbReference type="ARBA" id="ARBA00022989"/>
    </source>
</evidence>
<dbReference type="SMART" id="SM00267">
    <property type="entry name" value="GGDEF"/>
    <property type="match status" value="1"/>
</dbReference>
<protein>
    <recommendedName>
        <fullName evidence="2">diguanylate cyclase</fullName>
        <ecNumber evidence="2">2.7.7.65</ecNumber>
    </recommendedName>
</protein>
<dbReference type="NCBIfam" id="TIGR00254">
    <property type="entry name" value="GGDEF"/>
    <property type="match status" value="1"/>
</dbReference>
<organism evidence="10 11">
    <name type="scientific">Achromobacter pulmonis</name>
    <dbReference type="NCBI Taxonomy" id="1389932"/>
    <lineage>
        <taxon>Bacteria</taxon>
        <taxon>Pseudomonadati</taxon>
        <taxon>Pseudomonadota</taxon>
        <taxon>Betaproteobacteria</taxon>
        <taxon>Burkholderiales</taxon>
        <taxon>Alcaligenaceae</taxon>
        <taxon>Achromobacter</taxon>
    </lineage>
</organism>
<reference evidence="10 11" key="1">
    <citation type="submission" date="2018-01" db="EMBL/GenBank/DDBJ databases">
        <title>The draft genome of an aniline degradation strain ANB-1.</title>
        <authorList>
            <person name="Zhang L."/>
            <person name="Jiang J."/>
        </authorList>
    </citation>
    <scope>NUCLEOTIDE SEQUENCE [LARGE SCALE GENOMIC DNA]</scope>
    <source>
        <strain evidence="10 11">ANB-1</strain>
    </source>
</reference>
<comment type="subcellular location">
    <subcellularLocation>
        <location evidence="1">Cell membrane</location>
        <topology evidence="1">Multi-pass membrane protein</topology>
    </subcellularLocation>
</comment>
<dbReference type="PANTHER" id="PTHR45138">
    <property type="entry name" value="REGULATORY COMPONENTS OF SENSORY TRANSDUCTION SYSTEM"/>
    <property type="match status" value="1"/>
</dbReference>
<dbReference type="SUPFAM" id="SSF55073">
    <property type="entry name" value="Nucleotide cyclase"/>
    <property type="match status" value="1"/>
</dbReference>
<accession>A0A2N8KMF0</accession>
<dbReference type="Gene3D" id="3.30.450.20">
    <property type="entry name" value="PAS domain"/>
    <property type="match status" value="1"/>
</dbReference>
<evidence type="ECO:0000256" key="6">
    <source>
        <dbReference type="ARBA" id="ARBA00023136"/>
    </source>
</evidence>
<dbReference type="EMBL" id="POQS01000002">
    <property type="protein sequence ID" value="PND34630.1"/>
    <property type="molecule type" value="Genomic_DNA"/>
</dbReference>
<proteinExistence type="predicted"/>
<dbReference type="InterPro" id="IPR000160">
    <property type="entry name" value="GGDEF_dom"/>
</dbReference>
<keyword evidence="11" id="KW-1185">Reference proteome</keyword>
<dbReference type="GO" id="GO:1902201">
    <property type="term" value="P:negative regulation of bacterial-type flagellum-dependent cell motility"/>
    <property type="evidence" value="ECO:0007669"/>
    <property type="project" value="TreeGrafter"/>
</dbReference>
<dbReference type="InterPro" id="IPR029151">
    <property type="entry name" value="Sensor-like_sf"/>
</dbReference>
<keyword evidence="5 8" id="KW-1133">Transmembrane helix</keyword>
<comment type="caution">
    <text evidence="10">The sequence shown here is derived from an EMBL/GenBank/DDBJ whole genome shotgun (WGS) entry which is preliminary data.</text>
</comment>
<dbReference type="InterPro" id="IPR043128">
    <property type="entry name" value="Rev_trsase/Diguanyl_cyclase"/>
</dbReference>
<name>A0A2N8KMF0_9BURK</name>
<dbReference type="Proteomes" id="UP000235994">
    <property type="component" value="Unassembled WGS sequence"/>
</dbReference>
<keyword evidence="6 8" id="KW-0472">Membrane</keyword>
<feature type="transmembrane region" description="Helical" evidence="8">
    <location>
        <begin position="278"/>
        <end position="300"/>
    </location>
</feature>